<accession>A0ACB6YWX9</accession>
<gene>
    <name evidence="1" type="ORF">BDM02DRAFT_3194504</name>
</gene>
<dbReference type="EMBL" id="MU119154">
    <property type="protein sequence ID" value="KAF9641817.1"/>
    <property type="molecule type" value="Genomic_DNA"/>
</dbReference>
<dbReference type="Proteomes" id="UP000886501">
    <property type="component" value="Unassembled WGS sequence"/>
</dbReference>
<keyword evidence="2" id="KW-1185">Reference proteome</keyword>
<reference evidence="1" key="1">
    <citation type="submission" date="2019-10" db="EMBL/GenBank/DDBJ databases">
        <authorList>
            <consortium name="DOE Joint Genome Institute"/>
            <person name="Kuo A."/>
            <person name="Miyauchi S."/>
            <person name="Kiss E."/>
            <person name="Drula E."/>
            <person name="Kohler A."/>
            <person name="Sanchez-Garcia M."/>
            <person name="Andreopoulos B."/>
            <person name="Barry K.W."/>
            <person name="Bonito G."/>
            <person name="Buee M."/>
            <person name="Carver A."/>
            <person name="Chen C."/>
            <person name="Cichocki N."/>
            <person name="Clum A."/>
            <person name="Culley D."/>
            <person name="Crous P.W."/>
            <person name="Fauchery L."/>
            <person name="Girlanda M."/>
            <person name="Hayes R."/>
            <person name="Keri Z."/>
            <person name="Labutti K."/>
            <person name="Lipzen A."/>
            <person name="Lombard V."/>
            <person name="Magnuson J."/>
            <person name="Maillard F."/>
            <person name="Morin E."/>
            <person name="Murat C."/>
            <person name="Nolan M."/>
            <person name="Ohm R."/>
            <person name="Pangilinan J."/>
            <person name="Pereira M."/>
            <person name="Perotto S."/>
            <person name="Peter M."/>
            <person name="Riley R."/>
            <person name="Sitrit Y."/>
            <person name="Stielow B."/>
            <person name="Szollosi G."/>
            <person name="Zifcakova L."/>
            <person name="Stursova M."/>
            <person name="Spatafora J.W."/>
            <person name="Tedersoo L."/>
            <person name="Vaario L.-M."/>
            <person name="Yamada A."/>
            <person name="Yan M."/>
            <person name="Wang P."/>
            <person name="Xu J."/>
            <person name="Bruns T."/>
            <person name="Baldrian P."/>
            <person name="Vilgalys R."/>
            <person name="Henrissat B."/>
            <person name="Grigoriev I.V."/>
            <person name="Hibbett D."/>
            <person name="Nagy L.G."/>
            <person name="Martin F.M."/>
        </authorList>
    </citation>
    <scope>NUCLEOTIDE SEQUENCE</scope>
    <source>
        <strain evidence="1">P2</strain>
    </source>
</reference>
<comment type="caution">
    <text evidence="1">The sequence shown here is derived from an EMBL/GenBank/DDBJ whole genome shotgun (WGS) entry which is preliminary data.</text>
</comment>
<reference evidence="1" key="2">
    <citation type="journal article" date="2020" name="Nat. Commun.">
        <title>Large-scale genome sequencing of mycorrhizal fungi provides insights into the early evolution of symbiotic traits.</title>
        <authorList>
            <person name="Miyauchi S."/>
            <person name="Kiss E."/>
            <person name="Kuo A."/>
            <person name="Drula E."/>
            <person name="Kohler A."/>
            <person name="Sanchez-Garcia M."/>
            <person name="Morin E."/>
            <person name="Andreopoulos B."/>
            <person name="Barry K.W."/>
            <person name="Bonito G."/>
            <person name="Buee M."/>
            <person name="Carver A."/>
            <person name="Chen C."/>
            <person name="Cichocki N."/>
            <person name="Clum A."/>
            <person name="Culley D."/>
            <person name="Crous P.W."/>
            <person name="Fauchery L."/>
            <person name="Girlanda M."/>
            <person name="Hayes R.D."/>
            <person name="Keri Z."/>
            <person name="LaButti K."/>
            <person name="Lipzen A."/>
            <person name="Lombard V."/>
            <person name="Magnuson J."/>
            <person name="Maillard F."/>
            <person name="Murat C."/>
            <person name="Nolan M."/>
            <person name="Ohm R.A."/>
            <person name="Pangilinan J."/>
            <person name="Pereira M.F."/>
            <person name="Perotto S."/>
            <person name="Peter M."/>
            <person name="Pfister S."/>
            <person name="Riley R."/>
            <person name="Sitrit Y."/>
            <person name="Stielow J.B."/>
            <person name="Szollosi G."/>
            <person name="Zifcakova L."/>
            <person name="Stursova M."/>
            <person name="Spatafora J.W."/>
            <person name="Tedersoo L."/>
            <person name="Vaario L.M."/>
            <person name="Yamada A."/>
            <person name="Yan M."/>
            <person name="Wang P."/>
            <person name="Xu J."/>
            <person name="Bruns T."/>
            <person name="Baldrian P."/>
            <person name="Vilgalys R."/>
            <person name="Dunand C."/>
            <person name="Henrissat B."/>
            <person name="Grigoriev I.V."/>
            <person name="Hibbett D."/>
            <person name="Nagy L.G."/>
            <person name="Martin F.M."/>
        </authorList>
    </citation>
    <scope>NUCLEOTIDE SEQUENCE</scope>
    <source>
        <strain evidence="1">P2</strain>
    </source>
</reference>
<proteinExistence type="predicted"/>
<sequence length="75" mass="8476">MVAGGPCTLEFSFSPEVEWSLSSHLVASRKARLGYSYLLLNHRLLEHPLVILPFWTAEAFDVYLREMIALPSRAA</sequence>
<protein>
    <submittedName>
        <fullName evidence="1">Uncharacterized protein</fullName>
    </submittedName>
</protein>
<evidence type="ECO:0000313" key="1">
    <source>
        <dbReference type="EMBL" id="KAF9641817.1"/>
    </source>
</evidence>
<name>A0ACB6YWX9_THEGA</name>
<evidence type="ECO:0000313" key="2">
    <source>
        <dbReference type="Proteomes" id="UP000886501"/>
    </source>
</evidence>
<organism evidence="1 2">
    <name type="scientific">Thelephora ganbajun</name>
    <name type="common">Ganba fungus</name>
    <dbReference type="NCBI Taxonomy" id="370292"/>
    <lineage>
        <taxon>Eukaryota</taxon>
        <taxon>Fungi</taxon>
        <taxon>Dikarya</taxon>
        <taxon>Basidiomycota</taxon>
        <taxon>Agaricomycotina</taxon>
        <taxon>Agaricomycetes</taxon>
        <taxon>Thelephorales</taxon>
        <taxon>Thelephoraceae</taxon>
        <taxon>Thelephora</taxon>
    </lineage>
</organism>